<sequence>MTDTDIRIMQLNGAGYCCAQIMIILCLDNLQQENPALVRAAQGLCMGMGDCAGTCGILSGGLCALGLYAGKGTEVEAAEDNYPLLVETFREWFKERVSTEFGGIKCSDILDGECGAPRADRCGVLLGEAYAQLVNILLENGFDPAVGRDDSDGY</sequence>
<evidence type="ECO:0008006" key="3">
    <source>
        <dbReference type="Google" id="ProtNLM"/>
    </source>
</evidence>
<dbReference type="Proteomes" id="UP000002601">
    <property type="component" value="Chromosome"/>
</dbReference>
<evidence type="ECO:0000313" key="2">
    <source>
        <dbReference type="Proteomes" id="UP000002601"/>
    </source>
</evidence>
<dbReference type="Pfam" id="PF09719">
    <property type="entry name" value="C_GCAxxG_C_C"/>
    <property type="match status" value="1"/>
</dbReference>
<dbReference type="HOGENOM" id="CLU_091283_4_0_7"/>
<dbReference type="RefSeq" id="WP_012765888.1">
    <property type="nucleotide sequence ID" value="NC_012881.1"/>
</dbReference>
<dbReference type="STRING" id="526222.Desal_0295"/>
<dbReference type="OrthoDB" id="163426at2"/>
<reference evidence="1 2" key="1">
    <citation type="submission" date="2009-06" db="EMBL/GenBank/DDBJ databases">
        <title>Complete sequence of Desulfovibrio salexigens DSM 2638.</title>
        <authorList>
            <consortium name="US DOE Joint Genome Institute"/>
            <person name="Lucas S."/>
            <person name="Copeland A."/>
            <person name="Lapidus A."/>
            <person name="Glavina del Rio T."/>
            <person name="Tice H."/>
            <person name="Bruce D."/>
            <person name="Goodwin L."/>
            <person name="Pitluck S."/>
            <person name="Munk A.C."/>
            <person name="Brettin T."/>
            <person name="Detter J.C."/>
            <person name="Han C."/>
            <person name="Tapia R."/>
            <person name="Larimer F."/>
            <person name="Land M."/>
            <person name="Hauser L."/>
            <person name="Kyrpides N."/>
            <person name="Anderson I."/>
            <person name="Wall J.D."/>
            <person name="Arkin A.P."/>
            <person name="Dehal P."/>
            <person name="Chivian D."/>
            <person name="Giles B."/>
            <person name="Hazen T.C."/>
        </authorList>
    </citation>
    <scope>NUCLEOTIDE SEQUENCE [LARGE SCALE GENOMIC DNA]</scope>
    <source>
        <strain evidence="2">ATCC 14822 / DSM 2638 / NCIMB 8403 / VKM B-1763</strain>
    </source>
</reference>
<accession>C6BWB8</accession>
<dbReference type="AlphaFoldDB" id="C6BWB8"/>
<keyword evidence="2" id="KW-1185">Reference proteome</keyword>
<proteinExistence type="predicted"/>
<evidence type="ECO:0000313" key="1">
    <source>
        <dbReference type="EMBL" id="ACS78362.1"/>
    </source>
</evidence>
<gene>
    <name evidence="1" type="ordered locus">Desal_0295</name>
</gene>
<dbReference type="NCBIfam" id="NF045669">
    <property type="entry name" value="DVU1555_fam_CGA"/>
    <property type="match status" value="1"/>
</dbReference>
<dbReference type="InterPro" id="IPR010181">
    <property type="entry name" value="CGCAxxGCC_motif"/>
</dbReference>
<organism evidence="1 2">
    <name type="scientific">Maridesulfovibrio salexigens (strain ATCC 14822 / DSM 2638 / NCIMB 8403 / VKM B-1763)</name>
    <name type="common">Desulfovibrio salexigens</name>
    <dbReference type="NCBI Taxonomy" id="526222"/>
    <lineage>
        <taxon>Bacteria</taxon>
        <taxon>Pseudomonadati</taxon>
        <taxon>Thermodesulfobacteriota</taxon>
        <taxon>Desulfovibrionia</taxon>
        <taxon>Desulfovibrionales</taxon>
        <taxon>Desulfovibrionaceae</taxon>
        <taxon>Maridesulfovibrio</taxon>
    </lineage>
</organism>
<dbReference type="eggNOG" id="ENOG5032ZHX">
    <property type="taxonomic scope" value="Bacteria"/>
</dbReference>
<dbReference type="KEGG" id="dsa:Desal_0295"/>
<dbReference type="EMBL" id="CP001649">
    <property type="protein sequence ID" value="ACS78362.1"/>
    <property type="molecule type" value="Genomic_DNA"/>
</dbReference>
<protein>
    <recommendedName>
        <fullName evidence="3">C_GCAxxG_C_C family protein</fullName>
    </recommendedName>
</protein>
<name>C6BWB8_MARSD</name>